<protein>
    <submittedName>
        <fullName evidence="2">Uncharacterized protein</fullName>
    </submittedName>
</protein>
<name>A0ABW1MT83_9ACTN</name>
<reference evidence="3" key="1">
    <citation type="journal article" date="2019" name="Int. J. Syst. Evol. Microbiol.">
        <title>The Global Catalogue of Microorganisms (GCM) 10K type strain sequencing project: providing services to taxonomists for standard genome sequencing and annotation.</title>
        <authorList>
            <consortium name="The Broad Institute Genomics Platform"/>
            <consortium name="The Broad Institute Genome Sequencing Center for Infectious Disease"/>
            <person name="Wu L."/>
            <person name="Ma J."/>
        </authorList>
    </citation>
    <scope>NUCLEOTIDE SEQUENCE [LARGE SCALE GENOMIC DNA]</scope>
    <source>
        <strain evidence="3">CGMCC 1.15180</strain>
    </source>
</reference>
<sequence length="154" mass="16081">MPHPPEPAVAFGRIPDLGVAAAVADDRPFLDEVLRRHGFEYSPRRDIYLLPPGTAHDAAVQTVAAATQRFQGAGLSVAADPRLVVPPASSTSHSNGPASGPSQGRPQNLQTDDAARARAATASSPHRPIAPARSFTPEAAPPSAVPQVAARRHR</sequence>
<feature type="region of interest" description="Disordered" evidence="1">
    <location>
        <begin position="75"/>
        <end position="154"/>
    </location>
</feature>
<accession>A0ABW1MT83</accession>
<feature type="compositionally biased region" description="Low complexity" evidence="1">
    <location>
        <begin position="145"/>
        <end position="154"/>
    </location>
</feature>
<dbReference type="Proteomes" id="UP001596139">
    <property type="component" value="Unassembled WGS sequence"/>
</dbReference>
<proteinExistence type="predicted"/>
<comment type="caution">
    <text evidence="2">The sequence shown here is derived from an EMBL/GenBank/DDBJ whole genome shotgun (WGS) entry which is preliminary data.</text>
</comment>
<evidence type="ECO:0000313" key="2">
    <source>
        <dbReference type="EMBL" id="MFC6067044.1"/>
    </source>
</evidence>
<organism evidence="2 3">
    <name type="scientific">Streptomyces ochraceiscleroticus</name>
    <dbReference type="NCBI Taxonomy" id="47761"/>
    <lineage>
        <taxon>Bacteria</taxon>
        <taxon>Bacillati</taxon>
        <taxon>Actinomycetota</taxon>
        <taxon>Actinomycetes</taxon>
        <taxon>Kitasatosporales</taxon>
        <taxon>Streptomycetaceae</taxon>
        <taxon>Streptomyces</taxon>
    </lineage>
</organism>
<dbReference type="RefSeq" id="WP_031054721.1">
    <property type="nucleotide sequence ID" value="NZ_JBHSPX010000009.1"/>
</dbReference>
<keyword evidence="3" id="KW-1185">Reference proteome</keyword>
<gene>
    <name evidence="2" type="ORF">ACFP4F_31495</name>
</gene>
<feature type="compositionally biased region" description="Polar residues" evidence="1">
    <location>
        <begin position="88"/>
        <end position="110"/>
    </location>
</feature>
<dbReference type="EMBL" id="JBHSPX010000009">
    <property type="protein sequence ID" value="MFC6067044.1"/>
    <property type="molecule type" value="Genomic_DNA"/>
</dbReference>
<evidence type="ECO:0000313" key="3">
    <source>
        <dbReference type="Proteomes" id="UP001596139"/>
    </source>
</evidence>
<evidence type="ECO:0000256" key="1">
    <source>
        <dbReference type="SAM" id="MobiDB-lite"/>
    </source>
</evidence>